<dbReference type="InterPro" id="IPR032455">
    <property type="entry name" value="Cadherin_C"/>
</dbReference>
<feature type="domain" description="Cadherin" evidence="15">
    <location>
        <begin position="338"/>
        <end position="442"/>
    </location>
</feature>
<evidence type="ECO:0000256" key="11">
    <source>
        <dbReference type="ARBA" id="ARBA00023180"/>
    </source>
</evidence>
<dbReference type="CDD" id="cd11304">
    <property type="entry name" value="Cadherin_repeat"/>
    <property type="match status" value="5"/>
</dbReference>
<keyword evidence="3" id="KW-1003">Cell membrane</keyword>
<dbReference type="FunFam" id="2.60.40.60:FF:000004">
    <property type="entry name" value="Protocadherin 1 gamma 2"/>
    <property type="match status" value="1"/>
</dbReference>
<keyword evidence="9 13" id="KW-1133">Transmembrane helix</keyword>
<evidence type="ECO:0000313" key="16">
    <source>
        <dbReference type="Ensembl" id="ENSPKIP00000038672.1"/>
    </source>
</evidence>
<dbReference type="Proteomes" id="UP000261540">
    <property type="component" value="Unplaced"/>
</dbReference>
<evidence type="ECO:0000256" key="14">
    <source>
        <dbReference type="SAM" id="SignalP"/>
    </source>
</evidence>
<dbReference type="SMART" id="SM00112">
    <property type="entry name" value="CA"/>
    <property type="match status" value="6"/>
</dbReference>
<feature type="chain" id="PRO_5017204033" description="Cadherin domain-containing protein" evidence="14">
    <location>
        <begin position="25"/>
        <end position="802"/>
    </location>
</feature>
<evidence type="ECO:0000256" key="5">
    <source>
        <dbReference type="ARBA" id="ARBA00022729"/>
    </source>
</evidence>
<dbReference type="FunFam" id="2.60.40.60:FF:000002">
    <property type="entry name" value="Protocadherin alpha 2"/>
    <property type="match status" value="1"/>
</dbReference>
<reference evidence="16" key="2">
    <citation type="submission" date="2025-09" db="UniProtKB">
        <authorList>
            <consortium name="Ensembl"/>
        </authorList>
    </citation>
    <scope>IDENTIFICATION</scope>
</reference>
<keyword evidence="7 12" id="KW-0106">Calcium</keyword>
<dbReference type="InterPro" id="IPR015919">
    <property type="entry name" value="Cadherin-like_sf"/>
</dbReference>
<protein>
    <recommendedName>
        <fullName evidence="15">Cadherin domain-containing protein</fullName>
    </recommendedName>
</protein>
<proteinExistence type="predicted"/>
<dbReference type="GO" id="GO:0009653">
    <property type="term" value="P:anatomical structure morphogenesis"/>
    <property type="evidence" value="ECO:0007669"/>
    <property type="project" value="UniProtKB-ARBA"/>
</dbReference>
<dbReference type="InterPro" id="IPR050174">
    <property type="entry name" value="Protocadherin/Cadherin-CA"/>
</dbReference>
<dbReference type="PROSITE" id="PS50268">
    <property type="entry name" value="CADHERIN_2"/>
    <property type="match status" value="6"/>
</dbReference>
<dbReference type="Pfam" id="PF00028">
    <property type="entry name" value="Cadherin"/>
    <property type="match status" value="5"/>
</dbReference>
<feature type="transmembrane region" description="Helical" evidence="13">
    <location>
        <begin position="677"/>
        <end position="702"/>
    </location>
</feature>
<feature type="signal peptide" evidence="14">
    <location>
        <begin position="1"/>
        <end position="24"/>
    </location>
</feature>
<dbReference type="GO" id="GO:0005509">
    <property type="term" value="F:calcium ion binding"/>
    <property type="evidence" value="ECO:0007669"/>
    <property type="project" value="UniProtKB-UniRule"/>
</dbReference>
<dbReference type="FunFam" id="2.60.40.60:FF:000006">
    <property type="entry name" value="Protocadherin alpha 2"/>
    <property type="match status" value="1"/>
</dbReference>
<evidence type="ECO:0000256" key="8">
    <source>
        <dbReference type="ARBA" id="ARBA00022889"/>
    </source>
</evidence>
<evidence type="ECO:0000256" key="12">
    <source>
        <dbReference type="PROSITE-ProRule" id="PRU00043"/>
    </source>
</evidence>
<dbReference type="GO" id="GO:0005886">
    <property type="term" value="C:plasma membrane"/>
    <property type="evidence" value="ECO:0007669"/>
    <property type="project" value="UniProtKB-SubCell"/>
</dbReference>
<dbReference type="InterPro" id="IPR020894">
    <property type="entry name" value="Cadherin_CS"/>
</dbReference>
<dbReference type="PRINTS" id="PR00205">
    <property type="entry name" value="CADHERIN"/>
</dbReference>
<dbReference type="Ensembl" id="ENSPKIT00000019666.1">
    <property type="protein sequence ID" value="ENSPKIP00000038672.1"/>
    <property type="gene ID" value="ENSPKIG00000016356.1"/>
</dbReference>
<dbReference type="PANTHER" id="PTHR24028">
    <property type="entry name" value="CADHERIN-87A"/>
    <property type="match status" value="1"/>
</dbReference>
<dbReference type="InterPro" id="IPR002126">
    <property type="entry name" value="Cadherin-like_dom"/>
</dbReference>
<feature type="domain" description="Cadherin" evidence="15">
    <location>
        <begin position="124"/>
        <end position="232"/>
    </location>
</feature>
<reference evidence="16" key="1">
    <citation type="submission" date="2025-08" db="UniProtKB">
        <authorList>
            <consortium name="Ensembl"/>
        </authorList>
    </citation>
    <scope>IDENTIFICATION</scope>
</reference>
<dbReference type="FunFam" id="2.60.40.60:FF:000018">
    <property type="entry name" value="Protocadherin gamma c3"/>
    <property type="match status" value="1"/>
</dbReference>
<evidence type="ECO:0000313" key="17">
    <source>
        <dbReference type="Proteomes" id="UP000261540"/>
    </source>
</evidence>
<sequence length="802" mass="88214">RKTIIDSLFFIIVLIAAFSDVRYSIPEEMIRGSFVGNIAQDLGMDIKRLSDGSARIFAGDKSEYVELLRNKGTLVIKERIDRELLCGQTSPCSVHFQIVLDNPIEFHPVTIEILDINDNPPAFPKNEIRLEISESAPPGSKFVLESAVDPDVGMNSLQSYSLESTDHFVLKIHLQPDGKKHAELVLQTQLDREKSEDISLLLTALDGGDPQMTGTTNIRIRVLDTNDNPPVFTQKTYTSSVSENAGKGTLIATVSASDDDIGQNAEVVYSISNSAEGFDETFAINEISGEIKLIGRTDHEKSKQFILNIQARDGGGLTDSAKLVIDVIDVNDNIPMIAVMSSPSSIAEDTLPGTVIAVINVQDYDSEDNGRVYCSINDNIPFRITSTSNNFYSILTETALDRETTPEYNITITATDEGIPPLSSNITISLQVTDINDNVPVFSKTIYEALISENNTPGQSVLLLKAIDADWNQNARVYYILEDSAINGVLVSSYVSVNSESGVVSAKRSFDYEQIKYFQFIVKAKDGGSPPLSSNVTVKINIQDENDNAPQILYPVHTGGSVVAEIVPRSADVGYLVTKVVAVDVDSGQNAWLSYKLAKPADRALFEVGLQNGEIRTTRQVIDKDAVKQKLTITVEDNGQPSRSATVNVNVAVADSFPEMLSEYNGATHEKDYDDPLTFYLVLALAVVSFLFIVSLATIVSVKCYRWRQERMFHKSSGNLPVIPYYPPFYADVGDTGTLPHVYNYEVYRTNDSRRSDFKYARPVSQSTVSLDASGTQTLTKIGGERDAHENSEIQVSINLHD</sequence>
<keyword evidence="5 14" id="KW-0732">Signal</keyword>
<evidence type="ECO:0000256" key="13">
    <source>
        <dbReference type="SAM" id="Phobius"/>
    </source>
</evidence>
<dbReference type="FunFam" id="2.60.40.60:FF:000001">
    <property type="entry name" value="Protocadherin alpha 2"/>
    <property type="match status" value="1"/>
</dbReference>
<evidence type="ECO:0000256" key="10">
    <source>
        <dbReference type="ARBA" id="ARBA00023136"/>
    </source>
</evidence>
<feature type="domain" description="Cadherin" evidence="15">
    <location>
        <begin position="233"/>
        <end position="337"/>
    </location>
</feature>
<dbReference type="SUPFAM" id="SSF49313">
    <property type="entry name" value="Cadherin-like"/>
    <property type="match status" value="6"/>
</dbReference>
<evidence type="ECO:0000256" key="1">
    <source>
        <dbReference type="ARBA" id="ARBA00003436"/>
    </source>
</evidence>
<dbReference type="GO" id="GO:0007156">
    <property type="term" value="P:homophilic cell adhesion via plasma membrane adhesion molecules"/>
    <property type="evidence" value="ECO:0007669"/>
    <property type="project" value="InterPro"/>
</dbReference>
<keyword evidence="11" id="KW-0325">Glycoprotein</keyword>
<dbReference type="PROSITE" id="PS00232">
    <property type="entry name" value="CADHERIN_1"/>
    <property type="match status" value="3"/>
</dbReference>
<feature type="domain" description="Cadherin" evidence="15">
    <location>
        <begin position="443"/>
        <end position="552"/>
    </location>
</feature>
<feature type="domain" description="Cadherin" evidence="15">
    <location>
        <begin position="21"/>
        <end position="123"/>
    </location>
</feature>
<dbReference type="FunFam" id="2.60.40.60:FF:000129">
    <property type="entry name" value="protocadherin alpha-C2 isoform X1"/>
    <property type="match status" value="1"/>
</dbReference>
<dbReference type="GeneTree" id="ENSGT00940000164468"/>
<keyword evidence="4 13" id="KW-0812">Transmembrane</keyword>
<keyword evidence="10 13" id="KW-0472">Membrane</keyword>
<comment type="subcellular location">
    <subcellularLocation>
        <location evidence="2">Cell membrane</location>
        <topology evidence="2">Single-pass type I membrane protein</topology>
    </subcellularLocation>
</comment>
<dbReference type="Pfam" id="PF08266">
    <property type="entry name" value="Cadherin_2"/>
    <property type="match status" value="1"/>
</dbReference>
<dbReference type="AlphaFoldDB" id="A0A3B3T688"/>
<comment type="function">
    <text evidence="1">Potential calcium-dependent cell-adhesion protein. May be involved in the establishment and maintenance of specific neuronal connections in the brain.</text>
</comment>
<evidence type="ECO:0000256" key="3">
    <source>
        <dbReference type="ARBA" id="ARBA00022475"/>
    </source>
</evidence>
<keyword evidence="8" id="KW-0130">Cell adhesion</keyword>
<evidence type="ECO:0000256" key="9">
    <source>
        <dbReference type="ARBA" id="ARBA00022989"/>
    </source>
</evidence>
<evidence type="ECO:0000256" key="7">
    <source>
        <dbReference type="ARBA" id="ARBA00022837"/>
    </source>
</evidence>
<feature type="domain" description="Cadherin" evidence="15">
    <location>
        <begin position="567"/>
        <end position="678"/>
    </location>
</feature>
<dbReference type="Pfam" id="PF16492">
    <property type="entry name" value="Cadherin_C_2"/>
    <property type="match status" value="1"/>
</dbReference>
<dbReference type="PANTHER" id="PTHR24028:SF296">
    <property type="entry name" value="PROTOCADHERIN 1 GAMMA 11 PRECURSOR-RELATED"/>
    <property type="match status" value="1"/>
</dbReference>
<keyword evidence="17" id="KW-1185">Reference proteome</keyword>
<accession>A0A3B3T688</accession>
<evidence type="ECO:0000256" key="4">
    <source>
        <dbReference type="ARBA" id="ARBA00022692"/>
    </source>
</evidence>
<dbReference type="InterPro" id="IPR013164">
    <property type="entry name" value="Cadherin_N"/>
</dbReference>
<evidence type="ECO:0000256" key="2">
    <source>
        <dbReference type="ARBA" id="ARBA00004251"/>
    </source>
</evidence>
<name>A0A3B3T688_9TELE</name>
<keyword evidence="6" id="KW-0677">Repeat</keyword>
<evidence type="ECO:0000259" key="15">
    <source>
        <dbReference type="PROSITE" id="PS50268"/>
    </source>
</evidence>
<dbReference type="Gene3D" id="2.60.40.60">
    <property type="entry name" value="Cadherins"/>
    <property type="match status" value="6"/>
</dbReference>
<evidence type="ECO:0000256" key="6">
    <source>
        <dbReference type="ARBA" id="ARBA00022737"/>
    </source>
</evidence>
<organism evidence="16 17">
    <name type="scientific">Paramormyrops kingsleyae</name>
    <dbReference type="NCBI Taxonomy" id="1676925"/>
    <lineage>
        <taxon>Eukaryota</taxon>
        <taxon>Metazoa</taxon>
        <taxon>Chordata</taxon>
        <taxon>Craniata</taxon>
        <taxon>Vertebrata</taxon>
        <taxon>Euteleostomi</taxon>
        <taxon>Actinopterygii</taxon>
        <taxon>Neopterygii</taxon>
        <taxon>Teleostei</taxon>
        <taxon>Osteoglossocephala</taxon>
        <taxon>Osteoglossomorpha</taxon>
        <taxon>Osteoglossiformes</taxon>
        <taxon>Mormyridae</taxon>
        <taxon>Paramormyrops</taxon>
    </lineage>
</organism>